<evidence type="ECO:0000256" key="1">
    <source>
        <dbReference type="SAM" id="Phobius"/>
    </source>
</evidence>
<evidence type="ECO:0000313" key="2">
    <source>
        <dbReference type="EMBL" id="TLD01650.1"/>
    </source>
</evidence>
<dbReference type="RefSeq" id="WP_138002139.1">
    <property type="nucleotide sequence ID" value="NZ_QGQD01000033.1"/>
</dbReference>
<protein>
    <recommendedName>
        <fullName evidence="4">ABC-2 family transporter protein</fullName>
    </recommendedName>
</protein>
<feature type="transmembrane region" description="Helical" evidence="1">
    <location>
        <begin position="24"/>
        <end position="45"/>
    </location>
</feature>
<feature type="transmembrane region" description="Helical" evidence="1">
    <location>
        <begin position="65"/>
        <end position="90"/>
    </location>
</feature>
<keyword evidence="1" id="KW-0472">Membrane</keyword>
<accession>A0A4U8Q9H1</accession>
<feature type="transmembrane region" description="Helical" evidence="1">
    <location>
        <begin position="111"/>
        <end position="137"/>
    </location>
</feature>
<sequence>MILFKNAIQIVDYQFKRWRKDYRIYVLAILIFILLAKNMAGILEFSYETGYRINPWIFPVLLESYFVSMGLLKVLLLFGMVLLFCDAPFYDAMKPYLIIRCGRRAGCIGEIIYIAAASFLYVLYVWGMSLLCLIPRISFHMKWGKVLGTLAMTEAGGNYAPTLCFNSQMISSYQPLEATLLTFVNMWLFGIVIGLCIYTANILIKSKSVGVVLVSFFILMDPVFSYLGQARNFWFSPASWVSISRLNRISGSEYPTEGFALIIYLISIVALIGVINWKSRTKIVEINFSAN</sequence>
<reference evidence="2 3" key="1">
    <citation type="journal article" date="2019" name="Anaerobe">
        <title>Detection of Robinsoniella peoriensis in multiple bone samples of a trauma patient.</title>
        <authorList>
            <person name="Schrottner P."/>
            <person name="Hartwich K."/>
            <person name="Bunk B."/>
            <person name="Schober I."/>
            <person name="Helbig S."/>
            <person name="Rudolph W.W."/>
            <person name="Gunzer F."/>
        </authorList>
    </citation>
    <scope>NUCLEOTIDE SEQUENCE [LARGE SCALE GENOMIC DNA]</scope>
    <source>
        <strain evidence="2 3">DSM 106044</strain>
    </source>
</reference>
<dbReference type="Proteomes" id="UP000306509">
    <property type="component" value="Unassembled WGS sequence"/>
</dbReference>
<keyword evidence="1" id="KW-1133">Transmembrane helix</keyword>
<evidence type="ECO:0000313" key="3">
    <source>
        <dbReference type="Proteomes" id="UP000306509"/>
    </source>
</evidence>
<proteinExistence type="predicted"/>
<feature type="transmembrane region" description="Helical" evidence="1">
    <location>
        <begin position="178"/>
        <end position="197"/>
    </location>
</feature>
<organism evidence="2 3">
    <name type="scientific">Robinsoniella peoriensis</name>
    <dbReference type="NCBI Taxonomy" id="180332"/>
    <lineage>
        <taxon>Bacteria</taxon>
        <taxon>Bacillati</taxon>
        <taxon>Bacillota</taxon>
        <taxon>Clostridia</taxon>
        <taxon>Lachnospirales</taxon>
        <taxon>Lachnospiraceae</taxon>
        <taxon>Robinsoniella</taxon>
    </lineage>
</organism>
<gene>
    <name evidence="2" type="ORF">DSM106044_01449</name>
</gene>
<evidence type="ECO:0008006" key="4">
    <source>
        <dbReference type="Google" id="ProtNLM"/>
    </source>
</evidence>
<comment type="caution">
    <text evidence="2">The sequence shown here is derived from an EMBL/GenBank/DDBJ whole genome shotgun (WGS) entry which is preliminary data.</text>
</comment>
<dbReference type="EMBL" id="QGQD01000033">
    <property type="protein sequence ID" value="TLD01650.1"/>
    <property type="molecule type" value="Genomic_DNA"/>
</dbReference>
<feature type="transmembrane region" description="Helical" evidence="1">
    <location>
        <begin position="258"/>
        <end position="277"/>
    </location>
</feature>
<feature type="transmembrane region" description="Helical" evidence="1">
    <location>
        <begin position="209"/>
        <end position="227"/>
    </location>
</feature>
<keyword evidence="3" id="KW-1185">Reference proteome</keyword>
<keyword evidence="1" id="KW-0812">Transmembrane</keyword>
<dbReference type="AlphaFoldDB" id="A0A4U8Q9H1"/>
<name>A0A4U8Q9H1_9FIRM</name>